<dbReference type="Proteomes" id="UP000655225">
    <property type="component" value="Unassembled WGS sequence"/>
</dbReference>
<dbReference type="CDD" id="cd14798">
    <property type="entry name" value="RX-CC_like"/>
    <property type="match status" value="1"/>
</dbReference>
<dbReference type="Gene3D" id="1.10.8.430">
    <property type="entry name" value="Helical domain of apoptotic protease-activating factors"/>
    <property type="match status" value="1"/>
</dbReference>
<organism evidence="12 13">
    <name type="scientific">Tetracentron sinense</name>
    <name type="common">Spur-leaf</name>
    <dbReference type="NCBI Taxonomy" id="13715"/>
    <lineage>
        <taxon>Eukaryota</taxon>
        <taxon>Viridiplantae</taxon>
        <taxon>Streptophyta</taxon>
        <taxon>Embryophyta</taxon>
        <taxon>Tracheophyta</taxon>
        <taxon>Spermatophyta</taxon>
        <taxon>Magnoliopsida</taxon>
        <taxon>Trochodendrales</taxon>
        <taxon>Trochodendraceae</taxon>
        <taxon>Tetracentron</taxon>
    </lineage>
</organism>
<accession>A0A835D0A9</accession>
<dbReference type="AlphaFoldDB" id="A0A835D0A9"/>
<dbReference type="GO" id="GO:0009626">
    <property type="term" value="P:plant-type hypersensitive response"/>
    <property type="evidence" value="ECO:0007669"/>
    <property type="project" value="UniProtKB-KW"/>
</dbReference>
<dbReference type="InterPro" id="IPR055414">
    <property type="entry name" value="LRR_R13L4/SHOC2-like"/>
</dbReference>
<dbReference type="InterPro" id="IPR038005">
    <property type="entry name" value="RX-like_CC"/>
</dbReference>
<evidence type="ECO:0000256" key="4">
    <source>
        <dbReference type="ARBA" id="ARBA00022667"/>
    </source>
</evidence>
<dbReference type="Pfam" id="PF23559">
    <property type="entry name" value="WHD_DRP"/>
    <property type="match status" value="1"/>
</dbReference>
<evidence type="ECO:0000256" key="5">
    <source>
        <dbReference type="ARBA" id="ARBA00022737"/>
    </source>
</evidence>
<dbReference type="InterPro" id="IPR058922">
    <property type="entry name" value="WHD_DRP"/>
</dbReference>
<dbReference type="Gene3D" id="3.40.50.300">
    <property type="entry name" value="P-loop containing nucleotide triphosphate hydrolases"/>
    <property type="match status" value="1"/>
</dbReference>
<dbReference type="InterPro" id="IPR036388">
    <property type="entry name" value="WH-like_DNA-bd_sf"/>
</dbReference>
<feature type="domain" description="Disease resistance N-terminal" evidence="9">
    <location>
        <begin position="5"/>
        <end position="90"/>
    </location>
</feature>
<proteinExistence type="predicted"/>
<gene>
    <name evidence="12" type="ORF">HHK36_030186</name>
</gene>
<dbReference type="Pfam" id="PF23598">
    <property type="entry name" value="LRR_14"/>
    <property type="match status" value="1"/>
</dbReference>
<feature type="domain" description="Disease resistance protein winged helix" evidence="10">
    <location>
        <begin position="434"/>
        <end position="504"/>
    </location>
</feature>
<evidence type="ECO:0000256" key="2">
    <source>
        <dbReference type="ARBA" id="ARBA00004496"/>
    </source>
</evidence>
<dbReference type="PANTHER" id="PTHR23155">
    <property type="entry name" value="DISEASE RESISTANCE PROTEIN RP"/>
    <property type="match status" value="1"/>
</dbReference>
<evidence type="ECO:0000259" key="10">
    <source>
        <dbReference type="Pfam" id="PF23559"/>
    </source>
</evidence>
<evidence type="ECO:0000259" key="8">
    <source>
        <dbReference type="Pfam" id="PF00931"/>
    </source>
</evidence>
<evidence type="ECO:0000256" key="3">
    <source>
        <dbReference type="ARBA" id="ARBA00022490"/>
    </source>
</evidence>
<evidence type="ECO:0000259" key="9">
    <source>
        <dbReference type="Pfam" id="PF18052"/>
    </source>
</evidence>
<keyword evidence="7" id="KW-0611">Plant defense</keyword>
<dbReference type="Gene3D" id="1.10.10.10">
    <property type="entry name" value="Winged helix-like DNA-binding domain superfamily/Winged helix DNA-binding domain"/>
    <property type="match status" value="1"/>
</dbReference>
<reference evidence="12 13" key="1">
    <citation type="submission" date="2020-04" db="EMBL/GenBank/DDBJ databases">
        <title>Plant Genome Project.</title>
        <authorList>
            <person name="Zhang R.-G."/>
        </authorList>
    </citation>
    <scope>NUCLEOTIDE SEQUENCE [LARGE SCALE GENOMIC DNA]</scope>
    <source>
        <strain evidence="12">YNK0</strain>
        <tissue evidence="12">Leaf</tissue>
    </source>
</reference>
<dbReference type="Pfam" id="PF00931">
    <property type="entry name" value="NB-ARC"/>
    <property type="match status" value="1"/>
</dbReference>
<comment type="subcellular location">
    <subcellularLocation>
        <location evidence="2">Cytoplasm</location>
    </subcellularLocation>
</comment>
<evidence type="ECO:0000256" key="7">
    <source>
        <dbReference type="ARBA" id="ARBA00022821"/>
    </source>
</evidence>
<dbReference type="PRINTS" id="PR00364">
    <property type="entry name" value="DISEASERSIST"/>
</dbReference>
<evidence type="ECO:0000256" key="1">
    <source>
        <dbReference type="ARBA" id="ARBA00002074"/>
    </source>
</evidence>
<dbReference type="InterPro" id="IPR044974">
    <property type="entry name" value="Disease_R_plants"/>
</dbReference>
<dbReference type="Gene3D" id="1.20.5.4130">
    <property type="match status" value="1"/>
</dbReference>
<dbReference type="PANTHER" id="PTHR23155:SF1152">
    <property type="entry name" value="AAA+ ATPASE DOMAIN-CONTAINING PROTEIN"/>
    <property type="match status" value="1"/>
</dbReference>
<comment type="caution">
    <text evidence="12">The sequence shown here is derived from an EMBL/GenBank/DDBJ whole genome shotgun (WGS) entry which is preliminary data.</text>
</comment>
<evidence type="ECO:0000259" key="11">
    <source>
        <dbReference type="Pfam" id="PF23598"/>
    </source>
</evidence>
<name>A0A835D0A9_TETSI</name>
<comment type="function">
    <text evidence="1">Confers resistance to late blight (Phytophthora infestans) races carrying the avirulence gene Avr1. Resistance proteins guard the plant against pathogens that contain an appropriate avirulence protein via an indirect interaction with this avirulence protein. That triggers a defense system including the hypersensitive response, which restricts the pathogen growth.</text>
</comment>
<dbReference type="GO" id="GO:0043531">
    <property type="term" value="F:ADP binding"/>
    <property type="evidence" value="ECO:0007669"/>
    <property type="project" value="InterPro"/>
</dbReference>
<dbReference type="InterPro" id="IPR041118">
    <property type="entry name" value="Rx_N"/>
</dbReference>
<keyword evidence="3" id="KW-0963">Cytoplasm</keyword>
<evidence type="ECO:0000313" key="13">
    <source>
        <dbReference type="Proteomes" id="UP000655225"/>
    </source>
</evidence>
<keyword evidence="4" id="KW-0381">Hypersensitive response</keyword>
<dbReference type="InterPro" id="IPR042197">
    <property type="entry name" value="Apaf_helical"/>
</dbReference>
<dbReference type="InterPro" id="IPR002182">
    <property type="entry name" value="NB-ARC"/>
</dbReference>
<dbReference type="Pfam" id="PF18052">
    <property type="entry name" value="Rx_N"/>
    <property type="match status" value="1"/>
</dbReference>
<keyword evidence="6" id="KW-0547">Nucleotide-binding</keyword>
<feature type="domain" description="Disease resistance R13L4/SHOC-2-like LRR" evidence="11">
    <location>
        <begin position="564"/>
        <end position="816"/>
    </location>
</feature>
<evidence type="ECO:0000313" key="12">
    <source>
        <dbReference type="EMBL" id="KAF8378837.1"/>
    </source>
</evidence>
<dbReference type="EMBL" id="JABCRI010000023">
    <property type="protein sequence ID" value="KAF8378837.1"/>
    <property type="molecule type" value="Genomic_DNA"/>
</dbReference>
<dbReference type="SUPFAM" id="SSF52058">
    <property type="entry name" value="L domain-like"/>
    <property type="match status" value="1"/>
</dbReference>
<protein>
    <submittedName>
        <fullName evidence="12">Uncharacterized protein</fullName>
    </submittedName>
</protein>
<dbReference type="InterPro" id="IPR032675">
    <property type="entry name" value="LRR_dom_sf"/>
</dbReference>
<feature type="domain" description="NB-ARC" evidence="8">
    <location>
        <begin position="144"/>
        <end position="347"/>
    </location>
</feature>
<sequence length="835" mass="95940">MAEAVVTFFLQKLIDLVAQEADFLVGVEEQLQLLRIDLQWIHSFLKDADGRSKENERVKLWVSQVRDVTYDAEDVIDTFLIKIESHQRKKIEEINKRIERIKHNKSSYGIEDIRVEISGSSNEGPSRGEKLAPIVEEVDVVGFEDDVKTLTRKLIGEETKGRTVISIVGMGGLGKTIVAKKIYNSSDIERHFDYHAWVVVSQNYQIRKLLLDIIKCVMVPERKKSERKKFEGKFERKDFERKELERTESERKEFEILESMGEEALGMKLSEHLNQRRYLVVIDDIWCIEAWEGLESAFPKGKPGSRVLITTRNKEVALFTDIQSPPHELSLLREDKCWELFCKKAFRDVNYSCPTDLEILGKKFVEKCGGLPLAVVAMGGFLLRKARSSTEWEKVLKTIRLHLNEGQSQISRILALSYDGLPYYMKSCFLYFGIFPEDIEIRKKRLIQLWVAEGFIQERRGETLEEVAEEYLQELIDRSLIQLAKKSSGGGVKACCIHDLLRELSILEAREDKFLQVDGNIEDSASPSSSRRFVIHQNINRRYVPLDLLASNLCSLSWLTKMSKEELKVIFSHGSFKLPRVLDIGVTISRLPKEVGDLIHLRYLGIYCIENETLPSSIGNLRNLQTINMGKCNIHAPNSFWKLQQLRNVRVGAGKIGVVGCPQMDRLKNLQTLNMVTVGRWIEHGLSQLTNLRKLGMHGTLSLHEEVLSRSIVKLEHLHSLKLIGAGKTQSKRLFSFKPFNLIEDDTMLTFAFFEHLGHLHTLYLLGRLKELPRLHEFPPNLTKLTLKYSFLEQDPMEWTVMEGAMPSLKCLSIRDCDSLKMLPEGLLQVTTREE</sequence>
<dbReference type="Gene3D" id="3.80.10.10">
    <property type="entry name" value="Ribonuclease Inhibitor"/>
    <property type="match status" value="1"/>
</dbReference>
<keyword evidence="5" id="KW-0677">Repeat</keyword>
<dbReference type="OrthoDB" id="786072at2759"/>
<dbReference type="OMA" id="FLCHRQK"/>
<dbReference type="SUPFAM" id="SSF52540">
    <property type="entry name" value="P-loop containing nucleoside triphosphate hydrolases"/>
    <property type="match status" value="1"/>
</dbReference>
<keyword evidence="13" id="KW-1185">Reference proteome</keyword>
<dbReference type="InterPro" id="IPR027417">
    <property type="entry name" value="P-loop_NTPase"/>
</dbReference>
<dbReference type="FunFam" id="1.10.10.10:FF:000322">
    <property type="entry name" value="Probable disease resistance protein At1g63360"/>
    <property type="match status" value="1"/>
</dbReference>
<evidence type="ECO:0000256" key="6">
    <source>
        <dbReference type="ARBA" id="ARBA00022741"/>
    </source>
</evidence>